<protein>
    <submittedName>
        <fullName evidence="1">Uncharacterized protein</fullName>
    </submittedName>
</protein>
<dbReference type="EMBL" id="LR796235">
    <property type="protein sequence ID" value="CAB4130162.1"/>
    <property type="molecule type" value="Genomic_DNA"/>
</dbReference>
<accession>A0A6J5L9S3</accession>
<proteinExistence type="predicted"/>
<sequence>MVNIEQKLKNRLREALKEQSEIQSQKTPKGIKIGDTYNNQDLYDLMKRYLGLCGSQYQEK</sequence>
<name>A0A6J5L9S3_9CAUD</name>
<reference evidence="1" key="1">
    <citation type="submission" date="2020-04" db="EMBL/GenBank/DDBJ databases">
        <authorList>
            <person name="Chiriac C."/>
            <person name="Salcher M."/>
            <person name="Ghai R."/>
            <person name="Kavagutti S V."/>
        </authorList>
    </citation>
    <scope>NUCLEOTIDE SEQUENCE</scope>
</reference>
<gene>
    <name evidence="1" type="ORF">UFOVP117_286</name>
</gene>
<organism evidence="1">
    <name type="scientific">uncultured Caudovirales phage</name>
    <dbReference type="NCBI Taxonomy" id="2100421"/>
    <lineage>
        <taxon>Viruses</taxon>
        <taxon>Duplodnaviria</taxon>
        <taxon>Heunggongvirae</taxon>
        <taxon>Uroviricota</taxon>
        <taxon>Caudoviricetes</taxon>
        <taxon>Peduoviridae</taxon>
        <taxon>Maltschvirus</taxon>
        <taxon>Maltschvirus maltsch</taxon>
    </lineage>
</organism>
<evidence type="ECO:0000313" key="1">
    <source>
        <dbReference type="EMBL" id="CAB4130162.1"/>
    </source>
</evidence>